<evidence type="ECO:0000256" key="1">
    <source>
        <dbReference type="SAM" id="MobiDB-lite"/>
    </source>
</evidence>
<proteinExistence type="predicted"/>
<dbReference type="GeneID" id="36601251"/>
<reference evidence="3" key="1">
    <citation type="submission" date="2016-07" db="EMBL/GenBank/DDBJ databases">
        <title>Multiple horizontal gene transfer events from other fungi enriched the ability of initially mycotrophic Trichoderma (Ascomycota) to feed on dead plant biomass.</title>
        <authorList>
            <consortium name="DOE Joint Genome Institute"/>
            <person name="Atanasova L."/>
            <person name="Chenthamara K."/>
            <person name="Zhang J."/>
            <person name="Grujic M."/>
            <person name="Henrissat B."/>
            <person name="Kuo A."/>
            <person name="Aerts A."/>
            <person name="Salamov A."/>
            <person name="Lipzen A."/>
            <person name="Labutti K."/>
            <person name="Barry K."/>
            <person name="Miao Y."/>
            <person name="Rahimi M.J."/>
            <person name="Shen Q."/>
            <person name="Grigoriev I.V."/>
            <person name="Kubicek C.P."/>
            <person name="Druzhinina I.S."/>
        </authorList>
    </citation>
    <scope>NUCLEOTIDE SEQUENCE [LARGE SCALE GENOMIC DNA]</scope>
    <source>
        <strain evidence="3">TUCIM 6016</strain>
    </source>
</reference>
<organism evidence="2 3">
    <name type="scientific">Trichoderma citrinoviride</name>
    <dbReference type="NCBI Taxonomy" id="58853"/>
    <lineage>
        <taxon>Eukaryota</taxon>
        <taxon>Fungi</taxon>
        <taxon>Dikarya</taxon>
        <taxon>Ascomycota</taxon>
        <taxon>Pezizomycotina</taxon>
        <taxon>Sordariomycetes</taxon>
        <taxon>Hypocreomycetidae</taxon>
        <taxon>Hypocreales</taxon>
        <taxon>Hypocreaceae</taxon>
        <taxon>Trichoderma</taxon>
    </lineage>
</organism>
<dbReference type="Proteomes" id="UP000241546">
    <property type="component" value="Unassembled WGS sequence"/>
</dbReference>
<keyword evidence="3" id="KW-1185">Reference proteome</keyword>
<evidence type="ECO:0000313" key="3">
    <source>
        <dbReference type="Proteomes" id="UP000241546"/>
    </source>
</evidence>
<evidence type="ECO:0000313" key="2">
    <source>
        <dbReference type="EMBL" id="PTB70408.1"/>
    </source>
</evidence>
<accession>A0A2T4BM69</accession>
<gene>
    <name evidence="2" type="ORF">BBK36DRAFT_1137078</name>
</gene>
<name>A0A2T4BM69_9HYPO</name>
<protein>
    <submittedName>
        <fullName evidence="2">Uncharacterized protein</fullName>
    </submittedName>
</protein>
<feature type="region of interest" description="Disordered" evidence="1">
    <location>
        <begin position="20"/>
        <end position="40"/>
    </location>
</feature>
<dbReference type="RefSeq" id="XP_024753728.1">
    <property type="nucleotide sequence ID" value="XM_024893133.1"/>
</dbReference>
<sequence length="167" mass="18444">MRVILLVSSPFFSRRVSTTTAQSSVKSKEGPSGPTLDRQRTRRVELAEAIEFVAGGSGTGSCGRELQARHQSDAGVFDLLAIFAEASSKELMRETKRRAIFGEWKQWLAADERASHRLDQVLVRTGKRGPGAKGEAGAQWRLERLNILVLALRIFQNGSTSSHRAEH</sequence>
<dbReference type="EMBL" id="KZ680207">
    <property type="protein sequence ID" value="PTB70408.1"/>
    <property type="molecule type" value="Genomic_DNA"/>
</dbReference>
<dbReference type="AlphaFoldDB" id="A0A2T4BM69"/>